<dbReference type="Proteomes" id="UP001065174">
    <property type="component" value="Chromosome"/>
</dbReference>
<accession>A0ABY6CST3</accession>
<protein>
    <submittedName>
        <fullName evidence="3">PKD domain-containing protein</fullName>
    </submittedName>
</protein>
<dbReference type="InterPro" id="IPR035986">
    <property type="entry name" value="PKD_dom_sf"/>
</dbReference>
<evidence type="ECO:0000256" key="1">
    <source>
        <dbReference type="SAM" id="SignalP"/>
    </source>
</evidence>
<dbReference type="InterPro" id="IPR013783">
    <property type="entry name" value="Ig-like_fold"/>
</dbReference>
<proteinExistence type="predicted"/>
<dbReference type="SUPFAM" id="SSF69322">
    <property type="entry name" value="Tricorn protease domain 2"/>
    <property type="match status" value="1"/>
</dbReference>
<reference evidence="3" key="1">
    <citation type="submission" date="2022-09" db="EMBL/GenBank/DDBJ databases">
        <title>Comparative genomics and taxonomic characterization of three novel marine species of genus Reichenbachiella exhibiting antioxidant and polysaccharide degradation activities.</title>
        <authorList>
            <person name="Muhammad N."/>
            <person name="Lee Y.-J."/>
            <person name="Ko J."/>
            <person name="Kim S.-G."/>
        </authorList>
    </citation>
    <scope>NUCLEOTIDE SEQUENCE</scope>
    <source>
        <strain evidence="3">BKB1-1</strain>
    </source>
</reference>
<dbReference type="SMART" id="SM00089">
    <property type="entry name" value="PKD"/>
    <property type="match status" value="2"/>
</dbReference>
<organism evidence="3 4">
    <name type="scientific">Reichenbachiella agarivorans</name>
    <dbReference type="NCBI Taxonomy" id="2979464"/>
    <lineage>
        <taxon>Bacteria</taxon>
        <taxon>Pseudomonadati</taxon>
        <taxon>Bacteroidota</taxon>
        <taxon>Cytophagia</taxon>
        <taxon>Cytophagales</taxon>
        <taxon>Reichenbachiellaceae</taxon>
        <taxon>Reichenbachiella</taxon>
    </lineage>
</organism>
<dbReference type="Pfam" id="PF13585">
    <property type="entry name" value="CHU_C"/>
    <property type="match status" value="1"/>
</dbReference>
<dbReference type="EMBL" id="CP106679">
    <property type="protein sequence ID" value="UXP32513.1"/>
    <property type="molecule type" value="Genomic_DNA"/>
</dbReference>
<evidence type="ECO:0000313" key="4">
    <source>
        <dbReference type="Proteomes" id="UP001065174"/>
    </source>
</evidence>
<dbReference type="PROSITE" id="PS50093">
    <property type="entry name" value="PKD"/>
    <property type="match status" value="2"/>
</dbReference>
<feature type="signal peptide" evidence="1">
    <location>
        <begin position="1"/>
        <end position="21"/>
    </location>
</feature>
<name>A0ABY6CST3_9BACT</name>
<dbReference type="SUPFAM" id="SSF49299">
    <property type="entry name" value="PKD domain"/>
    <property type="match status" value="2"/>
</dbReference>
<dbReference type="Pfam" id="PF18911">
    <property type="entry name" value="PKD_4"/>
    <property type="match status" value="2"/>
</dbReference>
<dbReference type="Gene3D" id="2.60.40.10">
    <property type="entry name" value="Immunoglobulins"/>
    <property type="match status" value="2"/>
</dbReference>
<dbReference type="InterPro" id="IPR022409">
    <property type="entry name" value="PKD/Chitinase_dom"/>
</dbReference>
<dbReference type="InterPro" id="IPR000601">
    <property type="entry name" value="PKD_dom"/>
</dbReference>
<keyword evidence="1" id="KW-0732">Signal</keyword>
<keyword evidence="4" id="KW-1185">Reference proteome</keyword>
<gene>
    <name evidence="3" type="ORF">N6H18_00795</name>
</gene>
<feature type="domain" description="PKD" evidence="2">
    <location>
        <begin position="927"/>
        <end position="979"/>
    </location>
</feature>
<feature type="chain" id="PRO_5046919263" evidence="1">
    <location>
        <begin position="22"/>
        <end position="1732"/>
    </location>
</feature>
<evidence type="ECO:0000313" key="3">
    <source>
        <dbReference type="EMBL" id="UXP32513.1"/>
    </source>
</evidence>
<dbReference type="CDD" id="cd00146">
    <property type="entry name" value="PKD"/>
    <property type="match status" value="2"/>
</dbReference>
<feature type="domain" description="PKD" evidence="2">
    <location>
        <begin position="412"/>
        <end position="460"/>
    </location>
</feature>
<dbReference type="RefSeq" id="WP_262309948.1">
    <property type="nucleotide sequence ID" value="NZ_CP106679.1"/>
</dbReference>
<evidence type="ECO:0000259" key="2">
    <source>
        <dbReference type="PROSITE" id="PS50093"/>
    </source>
</evidence>
<sequence length="1732" mass="186442">MVKSKWIFAVVLCFAQLNVWAQGQNYAEYNWLFGNSTTAVIFNKSDARAQLDDIQVTPYGIGGGAVITNPVTGDLLFYTDGERIYDTNHQTLLGNPLLSGNPAINRSAVVFPLPYSTGQYYIFTNSGNTGVNEIQYTIVDRTLMGNGIVGEPPLGDLVSANQTTGLTNPSEAMIVIKQDIDNYWLITQNRVSFDYRVTALNSTTGLGVTTNFALGTVPQPSYEAASFAFDPINGRLAVAPKTANRNVYILDFDVATGGLTFNRSILNSGNSDGAGEAVYDLEWSASGDQLYISRFGGSGEFGNLYQFDFNDPFETVNSLLFQPVFRSYGVQRGPDQNIYHLYQQTSGDAIEIGVILEADSTFHADSVTFNVGYDSLAFDPSGVNGRQFPSFAAPHFETFDNVAFVMMDTCTNQSTKFFSTVEPTPESYVWDFGTGDSLTGPAPVYSFPGAGTFPVTLTVTLNDVIETYTRIVTINENDMMIDLGMDTVRCPGEVFTYDAGAGGLTYAWNTGETTQTIEVDTTGVFSVAVQTPGGCLNYDYVQVVTYEDVSQFRNQWYFGEMAGIDFNDPSGLNGTTAITDANLMNSPQGASSVSDLNGELLFYTNGVTVWNKEHQIMPNGTNIGGDSTSMQGVMIVPFPGDTTTFYVFTSDPVYGDNSYNMRYSVVDMKRDLMRGAVVEKNMPFFTNSTERMTGLGVGQGVTWLITHEFGNNQFRSYPLTGAGIGNPITSSAGSVLRLDEEKNATAELQVAQSGNYIAMAIQDTNENYIELFEIDSLGVIEQIAKIDIEEPLPALIYGVEFSGGAEKLYVSTNSNGSKLLQYDLDSIQAPTAEADIMASKFVMGSNATLQYGALQTGSDGIIYMAIDGQTTVGTINNPANDDAGASFIEDGFDLQGRTSRLGLPNFVQTVPLTAMNPGIAYENACLGQEVIFDGSGTSIIDNYFWTFDDGTFANVEDTTHLYNLIGVYNVSLRVTNRCGLDTTFLEPVEIFPLPNAPTVQDAVTLCNGPVLLEAWPTEDSNLSYTWTTGDSTRQVLVSQASVINVYITDRTTGCQSEPRESFVDDTSPIVDLGPDQLVCQDVAFGPLNARNPGSQYTWSLGGVTNGNTLSRQTVDTSLPGVYVYEVEVVDIFDCVTVDDIQITVQNSPNYDFYATPTTGCGATDGAININILDAGSFTYGLTGPVSVLPSAITGPSGDTQIASNLSGGGYTISVTNIVSGCNRPRVATVADGGTFTLNATPIPGCPGDGQLDITVNAPISATVDYELFDGRGNSVFASNATLIAGAFSITNLDSGTYSLVVQGVAGGITCTGTLDGIQLDGNPLPDFLVDPQFICGDEGKVGILPVTINPADPVLYSWTGTDIIGSAQGDSIVVGAAGSYFVTASSTGFCDYTQEVIVTQNALPTAQIDVRGNECDGRLTLLANITSPLVGNPAYVWNTGSLTSQIPVIATGTYEVRVLDQGTGCVNSVSRAVNVFDELTVFIAADPNCDDNAEVFLRAYANITEDVTFTWTDLNGQLLDEKGAEISIGESGNYAVNVSSNLSVCQADASMNVTVLPIDADQLLLTPSASFCSQDPDPTKNQIALDPGSFTSYSWTIVNDTDVLSTDRVYITSEAGVYEVTLGNGFTCIRDIVEVFDNCAPIIHAPNAFAPNGTNNTFFVYPNDYVSDFEIKIYSRWGELVYYSTDINFRWDGYYRGILLQMGTYAYIMSFKSSLQPERGRIQQRGGVMIVR</sequence>